<dbReference type="EMBL" id="LR797181">
    <property type="protein sequence ID" value="CAB4192904.1"/>
    <property type="molecule type" value="Genomic_DNA"/>
</dbReference>
<dbReference type="InterPro" id="IPR043502">
    <property type="entry name" value="DNA/RNA_pol_sf"/>
</dbReference>
<dbReference type="SUPFAM" id="SSF56672">
    <property type="entry name" value="DNA/RNA polymerases"/>
    <property type="match status" value="1"/>
</dbReference>
<accession>A0A6J5RM56</accession>
<protein>
    <submittedName>
        <fullName evidence="1">Uncharacterized protein</fullName>
    </submittedName>
</protein>
<name>A0A6J5RM56_9CAUD</name>
<gene>
    <name evidence="1" type="ORF">UFOVP1244_123</name>
</gene>
<sequence length="450" mass="49240">MALIVTNHRAAQLRPAERQQAYNALDVCLTLGIARALLPQLAGKVASERTYTFERAMQAPAMTMALRGIAVDEDAARIEVGRLLNMEAHAIRRLRLLASVWTESGTTDFAAIRKSLESGSAAPGLNPYSHVHVKNLFYGACGEEPYHRRSSGTPTADDSALRMLMARSPTVGVMAGMILEAKELRKWRNIITESRRSRDGRLRCAFSVGASASGAWTTGASCLEEGLNFYGVPPRSRGFLVPSEPGMVMLHAELQNPEVLISAKLAGDAAYAADIVLGRQRRPSIEIETLYGTGERKLSKMTGAPVGAIKRYQERFFAEHPLMAARIENSRGRHMFASAMGRWHRHVGHPDDQETLRTTLGDEVRGIVSDVTSVALWRLWRRHDVGDQAPALHLLSRDNGSLLLECREADFGEAHEAVSDAFQVTVPGVGVIPVGIAGGRNWREAAEVFS</sequence>
<reference evidence="1" key="1">
    <citation type="submission" date="2020-05" db="EMBL/GenBank/DDBJ databases">
        <authorList>
            <person name="Chiriac C."/>
            <person name="Salcher M."/>
            <person name="Ghai R."/>
            <person name="Kavagutti S V."/>
        </authorList>
    </citation>
    <scope>NUCLEOTIDE SEQUENCE</scope>
</reference>
<proteinExistence type="predicted"/>
<organism evidence="1">
    <name type="scientific">uncultured Caudovirales phage</name>
    <dbReference type="NCBI Taxonomy" id="2100421"/>
    <lineage>
        <taxon>Viruses</taxon>
        <taxon>Duplodnaviria</taxon>
        <taxon>Heunggongvirae</taxon>
        <taxon>Uroviricota</taxon>
        <taxon>Caudoviricetes</taxon>
        <taxon>Peduoviridae</taxon>
        <taxon>Maltschvirus</taxon>
        <taxon>Maltschvirus maltsch</taxon>
    </lineage>
</organism>
<evidence type="ECO:0000313" key="1">
    <source>
        <dbReference type="EMBL" id="CAB4192904.1"/>
    </source>
</evidence>